<feature type="region of interest" description="Disordered" evidence="3">
    <location>
        <begin position="100"/>
        <end position="182"/>
    </location>
</feature>
<gene>
    <name evidence="4" type="ORF">PPNO1_LOCUS762</name>
</gene>
<feature type="region of interest" description="Disordered" evidence="3">
    <location>
        <begin position="573"/>
        <end position="602"/>
    </location>
</feature>
<feature type="compositionally biased region" description="Low complexity" evidence="3">
    <location>
        <begin position="962"/>
        <end position="976"/>
    </location>
</feature>
<feature type="region of interest" description="Disordered" evidence="3">
    <location>
        <begin position="953"/>
        <end position="981"/>
    </location>
</feature>
<feature type="region of interest" description="Disordered" evidence="3">
    <location>
        <begin position="264"/>
        <end position="332"/>
    </location>
</feature>
<feature type="coiled-coil region" evidence="2">
    <location>
        <begin position="1565"/>
        <end position="1781"/>
    </location>
</feature>
<feature type="compositionally biased region" description="Acidic residues" evidence="3">
    <location>
        <begin position="1221"/>
        <end position="1230"/>
    </location>
</feature>
<feature type="compositionally biased region" description="Basic and acidic residues" evidence="3">
    <location>
        <begin position="448"/>
        <end position="460"/>
    </location>
</feature>
<keyword evidence="5" id="KW-1185">Reference proteome</keyword>
<dbReference type="Proteomes" id="UP000838763">
    <property type="component" value="Unassembled WGS sequence"/>
</dbReference>
<feature type="coiled-coil region" evidence="2">
    <location>
        <begin position="1456"/>
        <end position="1504"/>
    </location>
</feature>
<reference evidence="4" key="1">
    <citation type="submission" date="2022-11" db="EMBL/GenBank/DDBJ databases">
        <authorList>
            <person name="Scott C."/>
            <person name="Bruce N."/>
        </authorList>
    </citation>
    <scope>NUCLEOTIDE SEQUENCE</scope>
</reference>
<accession>A0A9P1M5F3</accession>
<feature type="region of interest" description="Disordered" evidence="3">
    <location>
        <begin position="667"/>
        <end position="695"/>
    </location>
</feature>
<dbReference type="PANTHER" id="PTHR32083:SF0">
    <property type="entry name" value="CILIA AND FLAGELLA-ASSOCIATED PROTEIN 58"/>
    <property type="match status" value="1"/>
</dbReference>
<feature type="compositionally biased region" description="Low complexity" evidence="3">
    <location>
        <begin position="66"/>
        <end position="81"/>
    </location>
</feature>
<dbReference type="OrthoDB" id="1293114at2759"/>
<evidence type="ECO:0000256" key="3">
    <source>
        <dbReference type="SAM" id="MobiDB-lite"/>
    </source>
</evidence>
<dbReference type="GO" id="GO:0005856">
    <property type="term" value="C:cytoskeleton"/>
    <property type="evidence" value="ECO:0007669"/>
    <property type="project" value="TreeGrafter"/>
</dbReference>
<dbReference type="PANTHER" id="PTHR32083">
    <property type="entry name" value="CILIA AND FLAGELLA-ASSOCIATED PROTEIN 58-RELATED"/>
    <property type="match status" value="1"/>
</dbReference>
<feature type="compositionally biased region" description="Polar residues" evidence="3">
    <location>
        <begin position="573"/>
        <end position="592"/>
    </location>
</feature>
<feature type="region of interest" description="Disordered" evidence="3">
    <location>
        <begin position="838"/>
        <end position="926"/>
    </location>
</feature>
<feature type="compositionally biased region" description="Low complexity" evidence="3">
    <location>
        <begin position="323"/>
        <end position="332"/>
    </location>
</feature>
<feature type="compositionally biased region" description="Acidic residues" evidence="3">
    <location>
        <begin position="899"/>
        <end position="912"/>
    </location>
</feature>
<keyword evidence="1 2" id="KW-0175">Coiled coil</keyword>
<feature type="compositionally biased region" description="Polar residues" evidence="3">
    <location>
        <begin position="1949"/>
        <end position="1968"/>
    </location>
</feature>
<feature type="region of interest" description="Disordered" evidence="3">
    <location>
        <begin position="448"/>
        <end position="473"/>
    </location>
</feature>
<evidence type="ECO:0000256" key="1">
    <source>
        <dbReference type="ARBA" id="ARBA00023054"/>
    </source>
</evidence>
<sequence>MYYLWQVHKGSREDVASTVVSTEYAFVSAAVLANRARRPTRGLTEEWIRQHTAADLAEGRHWLSDGTGESGPSSLSGSVSGELDWLEPYDLQTPRAHTKYDYYRGRSGPRASAAEDVPPPPLPKDDPVPATPPRPAAGLMKEGRSPRSPAKSNLLRAKSSEAASQLRAKKKPNRPPQPLRPEEVERMFRDWEELGYDVHGFDLNQDAPINPCETSQSRAFWPDHQDIERAHRNREFTVTLPDLNAWRDYVNELNEAKLRALGVSSTDEEAAPLPSISPATSNTSRNPSSQHPGQPFSPPIPPSSASSSHFPFPAPFMPGGRGSAPSPQSWSQQSLLMQAVNRGDSPSLSMTGLISPSSPFQISGSPAFNTHQRHQSLQYPLLPHQQVMHFPARATPTLHELREVDEEGLNKSPSKTPEPLKDNQDELQREIDEAEYHLEEQLRNELEHEDYSPHNQDNRVDTGNAYGSSHGRHQSVQFALPEQVVGNTGPDPVLHHPRPHSRGHSLSHNFFMRHDEPQSGSAENAFARFNAPVEPNPHAVEEAYEIETNPSNLGTPVQDFDFASVLQQKAHQRNFSTTSNPWNDSASVTSHNGTRRLSHTSKPSISKLNVEAPEFKFNPENSFQPTATSSQFSMSTTSKINANAPVFSPGRSEFSFSASGPKFRPDAPAFTPFGSSTFSDTVTSPRSGSESVGKRTSSIFGNIEIPAADIIKPAKKSRLCQLCGPRVANNSRAKRARAADAGDGDSVPLFADPTSFQEHVASPTSEGQQLPSDNRSGDEGTGLADTSMSSMFTAEANDAKPTAATSAVASPSETSPYWGSFEFENRADIQNFNNALPPGERPPSFRGHKKSLSATAKPFTPGGFGYRDIPKLPVEPTEEAEDISQVEEVDTQEEPVAAESDEELAVESEGEPADATPIRQPTPPLSFIGGLAASRFATASPEPQVEEILSPESVHANDSDRALSVARSPSPLSALSAEEDVDAEHFNVEPLPAEEDNFIDEIPYEAEPLDATTDASALVEETGEAAEVPSLSFEEIDAVMRHINDHDPTKGVNRIQDGSPQWHQPSPTRQIPLNIVNAESPLHLPPSQHFRSDAPSPSPRRYHALPGEVVHPQMTTELDDPFVDGPGSIQSFEGAVQRLGGSHTLPASDWDQDFSDAEHEKLEGRVQFFDGRVNDVVSNILASRLDPVERSLESIQQLLLDSATRRGTSSRRERRSVSQESDADDEDDEEPAPRRSMSPQRSRRNDQIRTAVLDALVSHQRAQPQLTVPDVPVPDSSQVLQALEDLKDHLGSSMRLDFRGDDLRNIVEEAVERPKVIDLEQRLHIEQVKVEKEVDDRRAAQDRAAELSRTLETAETKLVVEISNRSAFDQRIGDLEEKLRTQEEQTEGELKGRRAAEDRLSEVQRLLRISTEEETRLRETLDERDQRIKAIEHSSGEATMRLARLEAAETNSTQSRSEQTNRINVMESDLRNVKQEAAHWRSEAEHAGEKVRRLGADLDQALNEKKHLHKVLDTLGTQLEENERVREAWRGKFMSIQEDMARAAAQITEENARRSKKEQALIARQEVLDAKLQAEARTRERLETELERLEGIERQGMRAVNESKRLETILGELRNENHQLHQTATRYQREFEEARESGASEVRRVRVAMQAQLDEANNHVNMVREDLEEQISKLRGELDHTRIDVDSAKAQSEMLLEEAHSNKTTEIQTLMEKHQNELEDMQTRHERQLTNAVDDAQTREERLLERLSLSSSRTEHLQDRIIHLEEKLEIAKEAARAAAQAAKTAPVESVVPSSPSTRRRPSALPEKISPQALRESIMVLQEQLQEREQRIEELQHTVDGLDPDAEIKITKRDEEIIWLRELLAVRHGDLQDIIGALSAGNYDRARVKDAAIRLKANLQMEEQEHTPRGRDPRVAQAVGPIAAAWGSWRKAQPSLGSLSGVLSSPASVNGRTHTPSKVGPSTQGNNSLLGGLLTPPASGLRQTPPTAFPSAQPAAFSTGGRRYTGQRSEHTSRASISSRRSEKMPAVGTPPPHGTPRASHSSNDGAKRLRL</sequence>
<evidence type="ECO:0000313" key="5">
    <source>
        <dbReference type="Proteomes" id="UP000838763"/>
    </source>
</evidence>
<feature type="compositionally biased region" description="Polar residues" evidence="3">
    <location>
        <begin position="673"/>
        <end position="695"/>
    </location>
</feature>
<evidence type="ECO:0008006" key="6">
    <source>
        <dbReference type="Google" id="ProtNLM"/>
    </source>
</evidence>
<feature type="region of interest" description="Disordered" evidence="3">
    <location>
        <begin position="1203"/>
        <end position="1246"/>
    </location>
</feature>
<feature type="compositionally biased region" description="Acidic residues" evidence="3">
    <location>
        <begin position="876"/>
        <end position="893"/>
    </location>
</feature>
<feature type="region of interest" description="Disordered" evidence="3">
    <location>
        <begin position="1942"/>
        <end position="2051"/>
    </location>
</feature>
<feature type="compositionally biased region" description="Polar residues" evidence="3">
    <location>
        <begin position="277"/>
        <end position="292"/>
    </location>
</feature>
<evidence type="ECO:0000256" key="2">
    <source>
        <dbReference type="SAM" id="Coils"/>
    </source>
</evidence>
<name>A0A9P1M5F3_9PEZI</name>
<feature type="region of interest" description="Disordered" evidence="3">
    <location>
        <begin position="730"/>
        <end position="785"/>
    </location>
</feature>
<comment type="caution">
    <text evidence="4">The sequence shown here is derived from an EMBL/GenBank/DDBJ whole genome shotgun (WGS) entry which is preliminary data.</text>
</comment>
<feature type="region of interest" description="Disordered" evidence="3">
    <location>
        <begin position="405"/>
        <end position="424"/>
    </location>
</feature>
<protein>
    <recommendedName>
        <fullName evidence="6">Myosin class II heavy chain</fullName>
    </recommendedName>
</protein>
<dbReference type="EMBL" id="CALLCH030000001">
    <property type="protein sequence ID" value="CAI4210966.1"/>
    <property type="molecule type" value="Genomic_DNA"/>
</dbReference>
<feature type="coiled-coil region" evidence="2">
    <location>
        <begin position="1330"/>
        <end position="1413"/>
    </location>
</feature>
<feature type="compositionally biased region" description="Polar residues" evidence="3">
    <location>
        <begin position="754"/>
        <end position="774"/>
    </location>
</feature>
<proteinExistence type="predicted"/>
<evidence type="ECO:0000313" key="4">
    <source>
        <dbReference type="EMBL" id="CAI4210966.1"/>
    </source>
</evidence>
<organism evidence="4 5">
    <name type="scientific">Parascedosporium putredinis</name>
    <dbReference type="NCBI Taxonomy" id="1442378"/>
    <lineage>
        <taxon>Eukaryota</taxon>
        <taxon>Fungi</taxon>
        <taxon>Dikarya</taxon>
        <taxon>Ascomycota</taxon>
        <taxon>Pezizomycotina</taxon>
        <taxon>Sordariomycetes</taxon>
        <taxon>Hypocreomycetidae</taxon>
        <taxon>Microascales</taxon>
        <taxon>Microascaceae</taxon>
        <taxon>Parascedosporium</taxon>
    </lineage>
</organism>
<feature type="region of interest" description="Disordered" evidence="3">
    <location>
        <begin position="62"/>
        <end position="81"/>
    </location>
</feature>